<feature type="repeat" description="TPR" evidence="3">
    <location>
        <begin position="467"/>
        <end position="500"/>
    </location>
</feature>
<keyword evidence="1" id="KW-0677">Repeat</keyword>
<evidence type="ECO:0000256" key="3">
    <source>
        <dbReference type="PROSITE-ProRule" id="PRU00339"/>
    </source>
</evidence>
<organism evidence="5 6">
    <name type="scientific">Dongia mobilis</name>
    <dbReference type="NCBI Taxonomy" id="578943"/>
    <lineage>
        <taxon>Bacteria</taxon>
        <taxon>Pseudomonadati</taxon>
        <taxon>Pseudomonadota</taxon>
        <taxon>Alphaproteobacteria</taxon>
        <taxon>Rhodospirillales</taxon>
        <taxon>Dongiaceae</taxon>
        <taxon>Dongia</taxon>
    </lineage>
</organism>
<feature type="transmembrane region" description="Helical" evidence="4">
    <location>
        <begin position="169"/>
        <end position="189"/>
    </location>
</feature>
<dbReference type="PANTHER" id="PTHR44858">
    <property type="entry name" value="TETRATRICOPEPTIDE REPEAT PROTEIN 6"/>
    <property type="match status" value="1"/>
</dbReference>
<name>A0A4R6WTL6_9PROT</name>
<keyword evidence="2 3" id="KW-0802">TPR repeat</keyword>
<dbReference type="EMBL" id="SNYW01000007">
    <property type="protein sequence ID" value="TDQ82983.1"/>
    <property type="molecule type" value="Genomic_DNA"/>
</dbReference>
<dbReference type="PANTHER" id="PTHR44858:SF1">
    <property type="entry name" value="UDP-N-ACETYLGLUCOSAMINE--PEPTIDE N-ACETYLGLUCOSAMINYLTRANSFERASE SPINDLY-RELATED"/>
    <property type="match status" value="1"/>
</dbReference>
<dbReference type="SUPFAM" id="SSF48452">
    <property type="entry name" value="TPR-like"/>
    <property type="match status" value="1"/>
</dbReference>
<keyword evidence="4" id="KW-0472">Membrane</keyword>
<evidence type="ECO:0000313" key="5">
    <source>
        <dbReference type="EMBL" id="TDQ82983.1"/>
    </source>
</evidence>
<evidence type="ECO:0000256" key="2">
    <source>
        <dbReference type="ARBA" id="ARBA00022803"/>
    </source>
</evidence>
<dbReference type="InterPro" id="IPR011990">
    <property type="entry name" value="TPR-like_helical_dom_sf"/>
</dbReference>
<dbReference type="Gene3D" id="1.25.40.10">
    <property type="entry name" value="Tetratricopeptide repeat domain"/>
    <property type="match status" value="1"/>
</dbReference>
<sequence length="599" mass="66062">MSGQVAPVHLDPAAMRGATEYPDAEAVRAQIELMMSRPEFDASARNRRFLSYVVDETLAGRAARIKAYTIALAVFDRGEDFDPLTDPIVRIEASRLRRAIEHYYLTAGKHDRIRVDMPKGSYIPTFSSVAPEEVDSSSVRPPLPAETPRPVPAAMDAGIAAPAWKYRRLAIGLFAALVLALIAVAYVGGRFQGSLPDARGTALERPSIMVLPFENVDIDNRYAYIATGMTYEIISQLTRFEDFFVFGPRNALPHSVTDTPDLTRTPDFVLAGTVQATDRSIRINIMLTEQATGRSLWAWTREETLSPSGIIAATQSISRNIVNVLAQPDGVLLDEFQKEIAHKPSINLSSYQCVISFRTYWRSYARNSFDDTWECLERSIAREPGFAPAYSALALMNVDRYRFGFGGGDAAGTALARAEELARKAEQLEPRSSQPYLALSLSLWFQHRIDESIATAERGLSFNPNNAELMADLGLRYAQLGQWDRALALTNEAYQRDPSAPSGYRAVHFLHAYMTGNYRNALAQAEQMGAATTIYSHVARAAALGQLGELSRAAEAVADILRIDPQYGSNARTDLAKRNMMPDLIEAIVDGLRKAGLAI</sequence>
<dbReference type="PROSITE" id="PS50005">
    <property type="entry name" value="TPR"/>
    <property type="match status" value="1"/>
</dbReference>
<reference evidence="5 6" key="1">
    <citation type="submission" date="2019-03" db="EMBL/GenBank/DDBJ databases">
        <title>Genomic Encyclopedia of Type Strains, Phase III (KMG-III): the genomes of soil and plant-associated and newly described type strains.</title>
        <authorList>
            <person name="Whitman W."/>
        </authorList>
    </citation>
    <scope>NUCLEOTIDE SEQUENCE [LARGE SCALE GENOMIC DNA]</scope>
    <source>
        <strain evidence="5 6">CGMCC 1.7660</strain>
    </source>
</reference>
<accession>A0A4R6WTL6</accession>
<comment type="caution">
    <text evidence="5">The sequence shown here is derived from an EMBL/GenBank/DDBJ whole genome shotgun (WGS) entry which is preliminary data.</text>
</comment>
<gene>
    <name evidence="5" type="ORF">A8950_1265</name>
</gene>
<protein>
    <submittedName>
        <fullName evidence="5">Adenylate cyclase</fullName>
    </submittedName>
</protein>
<dbReference type="AlphaFoldDB" id="A0A4R6WTL6"/>
<dbReference type="InterPro" id="IPR019734">
    <property type="entry name" value="TPR_rpt"/>
</dbReference>
<keyword evidence="4" id="KW-1133">Transmembrane helix</keyword>
<evidence type="ECO:0000256" key="4">
    <source>
        <dbReference type="SAM" id="Phobius"/>
    </source>
</evidence>
<keyword evidence="6" id="KW-1185">Reference proteome</keyword>
<evidence type="ECO:0000313" key="6">
    <source>
        <dbReference type="Proteomes" id="UP000295783"/>
    </source>
</evidence>
<evidence type="ECO:0000256" key="1">
    <source>
        <dbReference type="ARBA" id="ARBA00022737"/>
    </source>
</evidence>
<dbReference type="InterPro" id="IPR050498">
    <property type="entry name" value="Ycf3"/>
</dbReference>
<proteinExistence type="predicted"/>
<dbReference type="SMART" id="SM00028">
    <property type="entry name" value="TPR"/>
    <property type="match status" value="3"/>
</dbReference>
<keyword evidence="4" id="KW-0812">Transmembrane</keyword>
<dbReference type="Proteomes" id="UP000295783">
    <property type="component" value="Unassembled WGS sequence"/>
</dbReference>